<protein>
    <recommendedName>
        <fullName evidence="9">L1 transposable element RRM domain-containing protein</fullName>
    </recommendedName>
</protein>
<feature type="region of interest" description="Disordered" evidence="3">
    <location>
        <begin position="1"/>
        <end position="50"/>
    </location>
</feature>
<feature type="domain" description="L1 transposable element trimerization" evidence="5">
    <location>
        <begin position="126"/>
        <end position="163"/>
    </location>
</feature>
<feature type="domain" description="L1 transposable element dsRBD-like" evidence="6">
    <location>
        <begin position="266"/>
        <end position="330"/>
    </location>
</feature>
<comment type="similarity">
    <text evidence="1">Belongs to the transposase 22 family.</text>
</comment>
<keyword evidence="8" id="KW-1185">Reference proteome</keyword>
<evidence type="ECO:0000256" key="1">
    <source>
        <dbReference type="ARBA" id="ARBA00061640"/>
    </source>
</evidence>
<reference evidence="7" key="2">
    <citation type="submission" date="2025-09" db="UniProtKB">
        <authorList>
            <consortium name="Ensembl"/>
        </authorList>
    </citation>
    <scope>IDENTIFICATION</scope>
</reference>
<dbReference type="Pfam" id="PF17490">
    <property type="entry name" value="Tnp_22_dsRBD"/>
    <property type="match status" value="1"/>
</dbReference>
<dbReference type="Ensembl" id="ENSMMNT00015031526.1">
    <property type="protein sequence ID" value="ENSMMNP00015028678.1"/>
    <property type="gene ID" value="ENSMMNG00015020925.1"/>
</dbReference>
<evidence type="ECO:0000313" key="7">
    <source>
        <dbReference type="Ensembl" id="ENSMMNP00015028678.1"/>
    </source>
</evidence>
<dbReference type="InterPro" id="IPR035301">
    <property type="entry name" value="L1_trimer"/>
</dbReference>
<evidence type="ECO:0000259" key="5">
    <source>
        <dbReference type="Pfam" id="PF17489"/>
    </source>
</evidence>
<evidence type="ECO:0000259" key="6">
    <source>
        <dbReference type="Pfam" id="PF17490"/>
    </source>
</evidence>
<evidence type="ECO:0000256" key="2">
    <source>
        <dbReference type="SAM" id="Coils"/>
    </source>
</evidence>
<sequence>MASSSRGHRAEARRTTILQAVEQKPHSQKDKTKRQRTMYQLKEQDKTPEKQLNEVEIGNLPGKEFRIMIVKMIQGLRKRMEAKIEKMQEMFNKDLEELKNKQTEMNNTITEMKTTLEGINSRITEAEEWISDLEDRMVEFTAVEQNKEKRMKRNEDSLRDIWDNIKRNNICIIGVLEGEEREKGPKKIFEEIIVEGFPNMGKEIATQVQEAQRVPYRINPRTNTPRHIVIKLAKIKDKEKLLKAAREKRQITYKGTPIRLTADFSAETLQARREWRDILNVMKGKNLQPRLLYPARISFRFHGEIKSFTDKQKLREFSTSKPALKQMLKEFL</sequence>
<name>A0A8C6CJE0_MONMO</name>
<evidence type="ECO:0000256" key="3">
    <source>
        <dbReference type="SAM" id="MobiDB-lite"/>
    </source>
</evidence>
<dbReference type="Proteomes" id="UP000694561">
    <property type="component" value="Unplaced"/>
</dbReference>
<dbReference type="Gene3D" id="3.30.250.20">
    <property type="entry name" value="L1 transposable element, C-terminal domain"/>
    <property type="match status" value="1"/>
</dbReference>
<dbReference type="InterPro" id="IPR043636">
    <property type="entry name" value="L1_RRM_dom"/>
</dbReference>
<feature type="coiled-coil region" evidence="2">
    <location>
        <begin position="70"/>
        <end position="115"/>
    </location>
</feature>
<reference evidence="7" key="1">
    <citation type="submission" date="2025-08" db="UniProtKB">
        <authorList>
            <consortium name="Ensembl"/>
        </authorList>
    </citation>
    <scope>IDENTIFICATION</scope>
</reference>
<dbReference type="FunFam" id="3.30.70.1820:FF:000002">
    <property type="entry name" value="LINE-1 retrotransposable element ORF1 protein"/>
    <property type="match status" value="1"/>
</dbReference>
<dbReference type="AlphaFoldDB" id="A0A8C6CJE0"/>
<dbReference type="InterPro" id="IPR035300">
    <property type="entry name" value="L1_dsRBD"/>
</dbReference>
<dbReference type="InterPro" id="IPR004244">
    <property type="entry name" value="Transposase_22"/>
</dbReference>
<evidence type="ECO:0008006" key="9">
    <source>
        <dbReference type="Google" id="ProtNLM"/>
    </source>
</evidence>
<organism evidence="7 8">
    <name type="scientific">Monodon monoceros</name>
    <name type="common">Narwhal</name>
    <name type="synonym">Ceratodon monodon</name>
    <dbReference type="NCBI Taxonomy" id="40151"/>
    <lineage>
        <taxon>Eukaryota</taxon>
        <taxon>Metazoa</taxon>
        <taxon>Chordata</taxon>
        <taxon>Craniata</taxon>
        <taxon>Vertebrata</taxon>
        <taxon>Euteleostomi</taxon>
        <taxon>Mammalia</taxon>
        <taxon>Eutheria</taxon>
        <taxon>Laurasiatheria</taxon>
        <taxon>Artiodactyla</taxon>
        <taxon>Whippomorpha</taxon>
        <taxon>Cetacea</taxon>
        <taxon>Odontoceti</taxon>
        <taxon>Monodontidae</taxon>
        <taxon>Monodon</taxon>
    </lineage>
</organism>
<dbReference type="Gene3D" id="1.20.5.390">
    <property type="entry name" value="L1 transposable element, trimerization domain"/>
    <property type="match status" value="1"/>
</dbReference>
<dbReference type="PANTHER" id="PTHR11505">
    <property type="entry name" value="L1 TRANSPOSABLE ELEMENT-RELATED"/>
    <property type="match status" value="1"/>
</dbReference>
<dbReference type="Gene3D" id="3.30.70.1820">
    <property type="entry name" value="L1 transposable element, RRM domain"/>
    <property type="match status" value="1"/>
</dbReference>
<dbReference type="Pfam" id="PF17489">
    <property type="entry name" value="Tnp_22_trimer"/>
    <property type="match status" value="1"/>
</dbReference>
<evidence type="ECO:0000259" key="4">
    <source>
        <dbReference type="Pfam" id="PF02994"/>
    </source>
</evidence>
<feature type="domain" description="L1 transposable element RRM" evidence="4">
    <location>
        <begin position="167"/>
        <end position="263"/>
    </location>
</feature>
<evidence type="ECO:0000313" key="8">
    <source>
        <dbReference type="Proteomes" id="UP000694561"/>
    </source>
</evidence>
<dbReference type="InterPro" id="IPR042566">
    <property type="entry name" value="L1_C"/>
</dbReference>
<dbReference type="GeneTree" id="ENSGT01050000244818"/>
<accession>A0A8C6CJE0</accession>
<proteinExistence type="inferred from homology"/>
<dbReference type="Pfam" id="PF02994">
    <property type="entry name" value="Transposase_22"/>
    <property type="match status" value="1"/>
</dbReference>
<keyword evidence="2" id="KW-0175">Coiled coil</keyword>